<evidence type="ECO:0000259" key="2">
    <source>
        <dbReference type="Pfam" id="PF01978"/>
    </source>
</evidence>
<evidence type="ECO:0000313" key="5">
    <source>
        <dbReference type="Proteomes" id="UP000011571"/>
    </source>
</evidence>
<dbReference type="SUPFAM" id="SSF159071">
    <property type="entry name" value="TrmB C-terminal domain-like"/>
    <property type="match status" value="1"/>
</dbReference>
<feature type="domain" description="Transcription regulator TrmB N-terminal" evidence="2">
    <location>
        <begin position="14"/>
        <end position="81"/>
    </location>
</feature>
<dbReference type="Gene3D" id="1.10.10.10">
    <property type="entry name" value="Winged helix-like DNA-binding domain superfamily/Winged helix DNA-binding domain"/>
    <property type="match status" value="1"/>
</dbReference>
<dbReference type="InterPro" id="IPR057621">
    <property type="entry name" value="Khk_prokaryotic"/>
</dbReference>
<dbReference type="Proteomes" id="UP000011571">
    <property type="component" value="Unassembled WGS sequence"/>
</dbReference>
<dbReference type="PATRIC" id="fig|1227459.3.peg.3644"/>
<accession>M0GXS9</accession>
<dbReference type="PANTHER" id="PTHR34293">
    <property type="entry name" value="HTH-TYPE TRANSCRIPTIONAL REGULATOR TRMBL2"/>
    <property type="match status" value="1"/>
</dbReference>
<dbReference type="EMBL" id="AOLJ01000027">
    <property type="protein sequence ID" value="ELZ76317.1"/>
    <property type="molecule type" value="Genomic_DNA"/>
</dbReference>
<dbReference type="InterPro" id="IPR036390">
    <property type="entry name" value="WH_DNA-bd_sf"/>
</dbReference>
<dbReference type="InterPro" id="IPR021586">
    <property type="entry name" value="Tscrpt_reg_TrmB_C"/>
</dbReference>
<dbReference type="InterPro" id="IPR051797">
    <property type="entry name" value="TrmB-like"/>
</dbReference>
<dbReference type="AlphaFoldDB" id="M0GXS9"/>
<sequence length="746" mass="82296">MTGDISENNLSTVLEEHVGLSPYETDVYLALVRGGRQSMSSVAESSGVPQQRTYDVIQTLRTRGFVKVVDGYPKEAYAVDPSEVLSPIRERIENTEAILDELHQVVDEVEGGVSTFTSNVGIKKYLKRVINSAEYSLFVLAPRGSLSLLREVLPRDTDVQTNLVLSGLSDGELSNEHRVLSEEDHSLAETIRGVASEEPFVVSADRKKGFFWTGSFTSHAVSEPMGYHITNSELALLFDRFLADSVWPLSTPIAAPDDDTQLVFPETYLRIRNCLDDLRAAARTRPLESFELEFDGYDTDTGEAVHLRGTVIDYYYSQYDTRAHIEVELPTDDGVNRTATVGGWKTTSEEYEARRLTLYGPSMDSPYQRLSDGTKRHLSECRESLPTSFGGGTFAVGFDGAIDHMKQIVAERTGPDSYKPMNDFEALREALGQADTATQSPFVEWVETAAIAGGHSVNTGGVPATLGNDVTFVGMYGQPLLHEFRERFPDQRLVSIGEPSRGDLVQFTDGKVVLSEGGVHSTLDWESLCESVPVRTLIEIFDDATHVSIGVWASFPRLPTVLDGIRTEVWPKLESPPEQVYFMSGDTTRLSDTRFPAGITSLSAFSETVPVTLFATWRQVARYARLFDEDTTNSLVRMTENVCKRLDIARFVVHTPHEAILTTPHAETTVVETPIADDSVVMKNAENYFAGGFAVAEMAGLDDGPSLVVANAVADFFTRYEREPTEAELREAIATYDSAEPGASSE</sequence>
<comment type="caution">
    <text evidence="4">The sequence shown here is derived from an EMBL/GenBank/DDBJ whole genome shotgun (WGS) entry which is preliminary data.</text>
</comment>
<proteinExistence type="inferred from homology"/>
<protein>
    <submittedName>
        <fullName evidence="4">TrmB family transcriptional regulator</fullName>
    </submittedName>
</protein>
<dbReference type="SUPFAM" id="SSF46785">
    <property type="entry name" value="Winged helix' DNA-binding domain"/>
    <property type="match status" value="1"/>
</dbReference>
<dbReference type="RefSeq" id="WP_004977808.1">
    <property type="nucleotide sequence ID" value="NZ_AOLJ01000027.1"/>
</dbReference>
<dbReference type="InterPro" id="IPR036388">
    <property type="entry name" value="WH-like_DNA-bd_sf"/>
</dbReference>
<dbReference type="Pfam" id="PF11495">
    <property type="entry name" value="Regulator_TrmB"/>
    <property type="match status" value="1"/>
</dbReference>
<reference evidence="4 5" key="1">
    <citation type="journal article" date="2014" name="PLoS Genet.">
        <title>Phylogenetically driven sequencing of extremely halophilic archaea reveals strategies for static and dynamic osmo-response.</title>
        <authorList>
            <person name="Becker E.A."/>
            <person name="Seitzer P.M."/>
            <person name="Tritt A."/>
            <person name="Larsen D."/>
            <person name="Krusor M."/>
            <person name="Yao A.I."/>
            <person name="Wu D."/>
            <person name="Madern D."/>
            <person name="Eisen J.A."/>
            <person name="Darling A.E."/>
            <person name="Facciotti M.T."/>
        </authorList>
    </citation>
    <scope>NUCLEOTIDE SEQUENCE [LARGE SCALE GENOMIC DNA]</scope>
    <source>
        <strain evidence="5">ATCC 33959 / DSM 4427 / JCM 8863 / NBRC 102184 / NCIMB 2188 / Ma 2.38</strain>
    </source>
</reference>
<dbReference type="Pfam" id="PF01978">
    <property type="entry name" value="TrmB"/>
    <property type="match status" value="1"/>
</dbReference>
<evidence type="ECO:0000313" key="4">
    <source>
        <dbReference type="EMBL" id="ELZ76317.1"/>
    </source>
</evidence>
<evidence type="ECO:0000259" key="3">
    <source>
        <dbReference type="Pfam" id="PF11495"/>
    </source>
</evidence>
<name>M0GXS9_HALGM</name>
<gene>
    <name evidence="4" type="ORF">C454_18509</name>
</gene>
<dbReference type="InterPro" id="IPR002831">
    <property type="entry name" value="Tscrpt_reg_TrmB_N"/>
</dbReference>
<dbReference type="PANTHER" id="PTHR34293:SF1">
    <property type="entry name" value="HTH-TYPE TRANSCRIPTIONAL REGULATOR TRMBL2"/>
    <property type="match status" value="1"/>
</dbReference>
<dbReference type="Pfam" id="PF25270">
    <property type="entry name" value="Khk"/>
    <property type="match status" value="1"/>
</dbReference>
<evidence type="ECO:0000256" key="1">
    <source>
        <dbReference type="ARBA" id="ARBA00007287"/>
    </source>
</evidence>
<organism evidence="4 5">
    <name type="scientific">Haloferax gibbonsii (strain ATCC 33959 / DSM 4427 / JCM 8863 / NBRC 102184 / NCIMB 2188 / Ma 2.38)</name>
    <dbReference type="NCBI Taxonomy" id="1227459"/>
    <lineage>
        <taxon>Archaea</taxon>
        <taxon>Methanobacteriati</taxon>
        <taxon>Methanobacteriota</taxon>
        <taxon>Stenosarchaea group</taxon>
        <taxon>Halobacteria</taxon>
        <taxon>Halobacteriales</taxon>
        <taxon>Haloferacaceae</taxon>
        <taxon>Haloferax</taxon>
    </lineage>
</organism>
<feature type="domain" description="Transcription regulator TrmB C-terminal" evidence="3">
    <location>
        <begin position="113"/>
        <end position="359"/>
    </location>
</feature>
<comment type="similarity">
    <text evidence="1">Belongs to the transcriptional regulator TrmB family.</text>
</comment>
<keyword evidence="5" id="KW-1185">Reference proteome</keyword>